<evidence type="ECO:0000313" key="6">
    <source>
        <dbReference type="Proteomes" id="UP000260665"/>
    </source>
</evidence>
<keyword evidence="3 4" id="KW-0456">Lyase</keyword>
<sequence length="113" mass="12347">MSTPPPTTPPKPLRQVLSATQVIAALSKLDGWKLHGDGADVAIEKTFAFKNYLRTMSFVNAVAYIAEQQDHHPELLVHYGNCSVRFNTHDVQGITQTDFACAALVDALQPPTT</sequence>
<dbReference type="EC" id="4.2.1.96" evidence="4"/>
<dbReference type="GO" id="GO:0006729">
    <property type="term" value="P:tetrahydrobiopterin biosynthetic process"/>
    <property type="evidence" value="ECO:0007669"/>
    <property type="project" value="InterPro"/>
</dbReference>
<organism evidence="5 6">
    <name type="scientific">Rhodoferax lacus</name>
    <dbReference type="NCBI Taxonomy" id="2184758"/>
    <lineage>
        <taxon>Bacteria</taxon>
        <taxon>Pseudomonadati</taxon>
        <taxon>Pseudomonadota</taxon>
        <taxon>Betaproteobacteria</taxon>
        <taxon>Burkholderiales</taxon>
        <taxon>Comamonadaceae</taxon>
        <taxon>Rhodoferax</taxon>
    </lineage>
</organism>
<dbReference type="OrthoDB" id="9794987at2"/>
<dbReference type="HAMAP" id="MF_00434">
    <property type="entry name" value="Pterin_4_alpha"/>
    <property type="match status" value="1"/>
</dbReference>
<comment type="catalytic activity">
    <reaction evidence="1 4">
        <text>(4aS,6R)-4a-hydroxy-L-erythro-5,6,7,8-tetrahydrobiopterin = (6R)-L-erythro-6,7-dihydrobiopterin + H2O</text>
        <dbReference type="Rhea" id="RHEA:11920"/>
        <dbReference type="ChEBI" id="CHEBI:15377"/>
        <dbReference type="ChEBI" id="CHEBI:15642"/>
        <dbReference type="ChEBI" id="CHEBI:43120"/>
        <dbReference type="EC" id="4.2.1.96"/>
    </reaction>
</comment>
<comment type="caution">
    <text evidence="5">The sequence shown here is derived from an EMBL/GenBank/DDBJ whole genome shotgun (WGS) entry which is preliminary data.</text>
</comment>
<accession>A0A3E1RBV4</accession>
<dbReference type="RefSeq" id="WP_117176718.1">
    <property type="nucleotide sequence ID" value="NZ_QFZK01000005.1"/>
</dbReference>
<dbReference type="Pfam" id="PF01329">
    <property type="entry name" value="Pterin_4a"/>
    <property type="match status" value="1"/>
</dbReference>
<dbReference type="AlphaFoldDB" id="A0A3E1RBV4"/>
<dbReference type="SUPFAM" id="SSF55248">
    <property type="entry name" value="PCD-like"/>
    <property type="match status" value="1"/>
</dbReference>
<dbReference type="GO" id="GO:0008124">
    <property type="term" value="F:4-alpha-hydroxytetrahydrobiopterin dehydratase activity"/>
    <property type="evidence" value="ECO:0007669"/>
    <property type="project" value="UniProtKB-UniRule"/>
</dbReference>
<evidence type="ECO:0000256" key="1">
    <source>
        <dbReference type="ARBA" id="ARBA00001554"/>
    </source>
</evidence>
<proteinExistence type="inferred from homology"/>
<evidence type="ECO:0000256" key="4">
    <source>
        <dbReference type="HAMAP-Rule" id="MF_00434"/>
    </source>
</evidence>
<protein>
    <recommendedName>
        <fullName evidence="4">Putative pterin-4-alpha-carbinolamine dehydratase</fullName>
        <shortName evidence="4">PHS</shortName>
        <ecNumber evidence="4">4.2.1.96</ecNumber>
    </recommendedName>
    <alternativeName>
        <fullName evidence="4">4-alpha-hydroxy-tetrahydropterin dehydratase</fullName>
    </alternativeName>
    <alternativeName>
        <fullName evidence="4">Pterin carbinolamine dehydratase</fullName>
        <shortName evidence="4">PCD</shortName>
    </alternativeName>
</protein>
<comment type="similarity">
    <text evidence="2 4">Belongs to the pterin-4-alpha-carbinolamine dehydratase family.</text>
</comment>
<dbReference type="PANTHER" id="PTHR12599:SF0">
    <property type="entry name" value="PTERIN-4-ALPHA-CARBINOLAMINE DEHYDRATASE"/>
    <property type="match status" value="1"/>
</dbReference>
<dbReference type="InterPro" id="IPR001533">
    <property type="entry name" value="Pterin_deHydtase"/>
</dbReference>
<evidence type="ECO:0000313" key="5">
    <source>
        <dbReference type="EMBL" id="RFO96844.1"/>
    </source>
</evidence>
<dbReference type="PANTHER" id="PTHR12599">
    <property type="entry name" value="PTERIN-4-ALPHA-CARBINOLAMINE DEHYDRATASE"/>
    <property type="match status" value="1"/>
</dbReference>
<reference evidence="5 6" key="1">
    <citation type="submission" date="2018-05" db="EMBL/GenBank/DDBJ databases">
        <title>Rhodoferax soyangensis sp.nov., isolated from an oligotrophic freshwater lake.</title>
        <authorList>
            <person name="Park M."/>
        </authorList>
    </citation>
    <scope>NUCLEOTIDE SEQUENCE [LARGE SCALE GENOMIC DNA]</scope>
    <source>
        <strain evidence="5 6">IMCC26218</strain>
    </source>
</reference>
<dbReference type="Proteomes" id="UP000260665">
    <property type="component" value="Unassembled WGS sequence"/>
</dbReference>
<name>A0A3E1RBV4_9BURK</name>
<dbReference type="Gene3D" id="3.30.1360.20">
    <property type="entry name" value="Transcriptional coactivator/pterin dehydratase"/>
    <property type="match status" value="1"/>
</dbReference>
<gene>
    <name evidence="5" type="ORF">DIC66_10055</name>
</gene>
<dbReference type="CDD" id="cd00913">
    <property type="entry name" value="PCD_DCoH_subfamily_a"/>
    <property type="match status" value="1"/>
</dbReference>
<dbReference type="EMBL" id="QFZK01000005">
    <property type="protein sequence ID" value="RFO96844.1"/>
    <property type="molecule type" value="Genomic_DNA"/>
</dbReference>
<evidence type="ECO:0000256" key="3">
    <source>
        <dbReference type="ARBA" id="ARBA00023239"/>
    </source>
</evidence>
<keyword evidence="6" id="KW-1185">Reference proteome</keyword>
<evidence type="ECO:0000256" key="2">
    <source>
        <dbReference type="ARBA" id="ARBA00006472"/>
    </source>
</evidence>
<dbReference type="InterPro" id="IPR036428">
    <property type="entry name" value="PCD_sf"/>
</dbReference>
<dbReference type="NCBIfam" id="NF002017">
    <property type="entry name" value="PRK00823.1-2"/>
    <property type="match status" value="1"/>
</dbReference>